<sequence>MKKTIALTLAAMSFCALAADDAVEDAPNMGSPTEVYTYLGASYGTEGANLKGMMALSEDKGEYAQKSGILFEMKNIFNEGDKNDKFGGIAYGQYPDGSVGPVGVKTKGKASNRSYRLRYGTINTKNGLGFSVDAVFADHPFFGSTSVIQAGPVATIPVGDKILIWPILYVGGVIMDDNIQDLNPEWPDSSSSGVDIASTIGTAMVYVNWKFTDKWWMLASYRYTMELNGKSWDDDVMDGGLQMDATEFEVSVAYQLTKKQNVRTYYSTAKNDSFWVEYNYAF</sequence>
<feature type="signal peptide" evidence="1">
    <location>
        <begin position="1"/>
        <end position="18"/>
    </location>
</feature>
<dbReference type="OrthoDB" id="5291732at2"/>
<name>A0A1G8MJB0_9GAMM</name>
<evidence type="ECO:0000313" key="2">
    <source>
        <dbReference type="EMBL" id="SDI68091.1"/>
    </source>
</evidence>
<reference evidence="3" key="1">
    <citation type="submission" date="2016-10" db="EMBL/GenBank/DDBJ databases">
        <authorList>
            <person name="Varghese N."/>
            <person name="Submissions S."/>
        </authorList>
    </citation>
    <scope>NUCLEOTIDE SEQUENCE [LARGE SCALE GENOMIC DNA]</scope>
    <source>
        <strain evidence="3">DSM 23317</strain>
    </source>
</reference>
<evidence type="ECO:0000313" key="3">
    <source>
        <dbReference type="Proteomes" id="UP000199527"/>
    </source>
</evidence>
<dbReference type="Proteomes" id="UP000199527">
    <property type="component" value="Unassembled WGS sequence"/>
</dbReference>
<evidence type="ECO:0000256" key="1">
    <source>
        <dbReference type="SAM" id="SignalP"/>
    </source>
</evidence>
<feature type="chain" id="PRO_5011626700" description="MetA-pathway of phenol degradation" evidence="1">
    <location>
        <begin position="19"/>
        <end position="282"/>
    </location>
</feature>
<keyword evidence="1" id="KW-0732">Signal</keyword>
<protein>
    <recommendedName>
        <fullName evidence="4">MetA-pathway of phenol degradation</fullName>
    </recommendedName>
</protein>
<dbReference type="EMBL" id="FNEM01000002">
    <property type="protein sequence ID" value="SDI68091.1"/>
    <property type="molecule type" value="Genomic_DNA"/>
</dbReference>
<organism evidence="2 3">
    <name type="scientific">Ferrimonas sediminum</name>
    <dbReference type="NCBI Taxonomy" id="718193"/>
    <lineage>
        <taxon>Bacteria</taxon>
        <taxon>Pseudomonadati</taxon>
        <taxon>Pseudomonadota</taxon>
        <taxon>Gammaproteobacteria</taxon>
        <taxon>Alteromonadales</taxon>
        <taxon>Ferrimonadaceae</taxon>
        <taxon>Ferrimonas</taxon>
    </lineage>
</organism>
<dbReference type="AlphaFoldDB" id="A0A1G8MJB0"/>
<accession>A0A1G8MJB0</accession>
<evidence type="ECO:0008006" key="4">
    <source>
        <dbReference type="Google" id="ProtNLM"/>
    </source>
</evidence>
<gene>
    <name evidence="2" type="ORF">SAMN04488540_102398</name>
</gene>
<proteinExistence type="predicted"/>
<keyword evidence="3" id="KW-1185">Reference proteome</keyword>